<accession>A0ABW3MPN3</accession>
<keyword evidence="2" id="KW-1185">Reference proteome</keyword>
<reference evidence="2" key="1">
    <citation type="journal article" date="2019" name="Int. J. Syst. Evol. Microbiol.">
        <title>The Global Catalogue of Microorganisms (GCM) 10K type strain sequencing project: providing services to taxonomists for standard genome sequencing and annotation.</title>
        <authorList>
            <consortium name="The Broad Institute Genomics Platform"/>
            <consortium name="The Broad Institute Genome Sequencing Center for Infectious Disease"/>
            <person name="Wu L."/>
            <person name="Ma J."/>
        </authorList>
    </citation>
    <scope>NUCLEOTIDE SEQUENCE [LARGE SCALE GENOMIC DNA]</scope>
    <source>
        <strain evidence="2">JCM 31486</strain>
    </source>
</reference>
<sequence>MTAIGLWGIAEASPDHQAVVDPDGGVVILWSLPLVSRNFFSISYVCSGQMIFRGGGSGATSSGCR</sequence>
<organism evidence="1 2">
    <name type="scientific">Kibdelosporangium lantanae</name>
    <dbReference type="NCBI Taxonomy" id="1497396"/>
    <lineage>
        <taxon>Bacteria</taxon>
        <taxon>Bacillati</taxon>
        <taxon>Actinomycetota</taxon>
        <taxon>Actinomycetes</taxon>
        <taxon>Pseudonocardiales</taxon>
        <taxon>Pseudonocardiaceae</taxon>
        <taxon>Kibdelosporangium</taxon>
    </lineage>
</organism>
<comment type="caution">
    <text evidence="1">The sequence shown here is derived from an EMBL/GenBank/DDBJ whole genome shotgun (WGS) entry which is preliminary data.</text>
</comment>
<protein>
    <submittedName>
        <fullName evidence="1">Uncharacterized protein</fullName>
    </submittedName>
</protein>
<dbReference type="Proteomes" id="UP001597045">
    <property type="component" value="Unassembled WGS sequence"/>
</dbReference>
<gene>
    <name evidence="1" type="ORF">ACFQ1S_46360</name>
</gene>
<proteinExistence type="predicted"/>
<name>A0ABW3MPN3_9PSEU</name>
<dbReference type="EMBL" id="JBHTIS010004469">
    <property type="protein sequence ID" value="MFD1052496.1"/>
    <property type="molecule type" value="Genomic_DNA"/>
</dbReference>
<evidence type="ECO:0000313" key="1">
    <source>
        <dbReference type="EMBL" id="MFD1052496.1"/>
    </source>
</evidence>
<evidence type="ECO:0000313" key="2">
    <source>
        <dbReference type="Proteomes" id="UP001597045"/>
    </source>
</evidence>
<feature type="non-terminal residue" evidence="1">
    <location>
        <position position="65"/>
    </location>
</feature>